<reference evidence="1 2" key="1">
    <citation type="journal article" date="2025" name="Microbiol. Resour. Announc.">
        <title>Draft genome sequences for Neonectria magnoliae and Neonectria punicea, canker pathogens of Liriodendron tulipifera and Acer saccharum in West Virginia.</title>
        <authorList>
            <person name="Petronek H.M."/>
            <person name="Kasson M.T."/>
            <person name="Metheny A.M."/>
            <person name="Stauder C.M."/>
            <person name="Lovett B."/>
            <person name="Lynch S.C."/>
            <person name="Garnas J.R."/>
            <person name="Kasson L.R."/>
            <person name="Stajich J.E."/>
        </authorList>
    </citation>
    <scope>NUCLEOTIDE SEQUENCE [LARGE SCALE GENOMIC DNA]</scope>
    <source>
        <strain evidence="1 2">NRRL 64651</strain>
    </source>
</reference>
<evidence type="ECO:0000313" key="1">
    <source>
        <dbReference type="EMBL" id="KAK7428836.1"/>
    </source>
</evidence>
<evidence type="ECO:0000313" key="2">
    <source>
        <dbReference type="Proteomes" id="UP001498421"/>
    </source>
</evidence>
<gene>
    <name evidence="1" type="ORF">QQZ08_004606</name>
</gene>
<comment type="caution">
    <text evidence="1">The sequence shown here is derived from an EMBL/GenBank/DDBJ whole genome shotgun (WGS) entry which is preliminary data.</text>
</comment>
<name>A0ABR1I7L6_9HYPO</name>
<dbReference type="EMBL" id="JAZAVK010000036">
    <property type="protein sequence ID" value="KAK7428836.1"/>
    <property type="molecule type" value="Genomic_DNA"/>
</dbReference>
<dbReference type="Proteomes" id="UP001498421">
    <property type="component" value="Unassembled WGS sequence"/>
</dbReference>
<proteinExistence type="predicted"/>
<accession>A0ABR1I7L6</accession>
<organism evidence="1 2">
    <name type="scientific">Neonectria magnoliae</name>
    <dbReference type="NCBI Taxonomy" id="2732573"/>
    <lineage>
        <taxon>Eukaryota</taxon>
        <taxon>Fungi</taxon>
        <taxon>Dikarya</taxon>
        <taxon>Ascomycota</taxon>
        <taxon>Pezizomycotina</taxon>
        <taxon>Sordariomycetes</taxon>
        <taxon>Hypocreomycetidae</taxon>
        <taxon>Hypocreales</taxon>
        <taxon>Nectriaceae</taxon>
        <taxon>Neonectria</taxon>
    </lineage>
</organism>
<protein>
    <submittedName>
        <fullName evidence="1">Uncharacterized protein</fullName>
    </submittedName>
</protein>
<keyword evidence="2" id="KW-1185">Reference proteome</keyword>
<sequence length="129" mass="14634">MDSILGRFQPQRPLVDFERFWPLGARFNAYKTWFRMGGFCLDTYPDSLNAWRCELRDIGLGDGILPASLENKLRRADSEIPRFAFDRDEATRAQTEAIVTALPSIDRIQALMTSRSAVQDGGLLRLLPA</sequence>